<protein>
    <submittedName>
        <fullName evidence="6">Aldehyde dehydrogenase</fullName>
    </submittedName>
</protein>
<evidence type="ECO:0000256" key="4">
    <source>
        <dbReference type="RuleBase" id="RU003345"/>
    </source>
</evidence>
<dbReference type="PANTHER" id="PTHR42804">
    <property type="entry name" value="ALDEHYDE DEHYDROGENASE"/>
    <property type="match status" value="1"/>
</dbReference>
<evidence type="ECO:0000256" key="1">
    <source>
        <dbReference type="ARBA" id="ARBA00009986"/>
    </source>
</evidence>
<evidence type="ECO:0000256" key="3">
    <source>
        <dbReference type="PROSITE-ProRule" id="PRU10007"/>
    </source>
</evidence>
<dbReference type="AlphaFoldDB" id="A0A501PIU4"/>
<dbReference type="InterPro" id="IPR016163">
    <property type="entry name" value="Ald_DH_C"/>
</dbReference>
<feature type="active site" evidence="3">
    <location>
        <position position="258"/>
    </location>
</feature>
<dbReference type="PROSITE" id="PS00687">
    <property type="entry name" value="ALDEHYDE_DEHYDR_GLU"/>
    <property type="match status" value="1"/>
</dbReference>
<dbReference type="InterPro" id="IPR015590">
    <property type="entry name" value="Aldehyde_DH_dom"/>
</dbReference>
<dbReference type="EMBL" id="VFIY01000010">
    <property type="protein sequence ID" value="TPD59921.1"/>
    <property type="molecule type" value="Genomic_DNA"/>
</dbReference>
<name>A0A501PIU4_9PROT</name>
<gene>
    <name evidence="6" type="ORF">FIV46_10240</name>
</gene>
<dbReference type="OrthoDB" id="9761688at2"/>
<dbReference type="CDD" id="cd07139">
    <property type="entry name" value="ALDH_AldA-Rv0768"/>
    <property type="match status" value="1"/>
</dbReference>
<evidence type="ECO:0000313" key="7">
    <source>
        <dbReference type="Proteomes" id="UP000319148"/>
    </source>
</evidence>
<dbReference type="InterPro" id="IPR016162">
    <property type="entry name" value="Ald_DH_N"/>
</dbReference>
<evidence type="ECO:0000313" key="6">
    <source>
        <dbReference type="EMBL" id="TPD59921.1"/>
    </source>
</evidence>
<dbReference type="InterPro" id="IPR016161">
    <property type="entry name" value="Ald_DH/histidinol_DH"/>
</dbReference>
<feature type="domain" description="Aldehyde dehydrogenase" evidence="5">
    <location>
        <begin position="20"/>
        <end position="481"/>
    </location>
</feature>
<sequence>MLPENINIKHPDKLYIGGEWVSPKSGRSIKVVSPHTEEVCAIVAEAGPEDVNDAVAAAREAFDNGPWPSTSVEERAGYLRRMGEILGARSAELSAAFTHQVGGLASMAPIGAMLGTKNMFDYAEVGEKFEWVTSQPSSVMGYTANVIHEPVGVVAAITPWNMPYPCITHKIAPALMAGCPVIMKPSPETPLEGYIIAEAAEEAGLPPGVVNLVTAEREAADQLVQNPGVDKIAFTGSSAVGKHIANVAGGRMARLTLELGGKSPAIILDDFPTEIAGPLLARTITVLSGQVCGMLSRAIVPAHRHDEIAAAIAEEMKKIKVGSPLDPASEMGPVAMKRQLERIEHYVEVGVKEGATLAHGGKRVEGLKGYYFEPTLFTNVDNSMTIAQEEIFGPVLSLIPARDVDHAVELANETIYGLNAAVLTNDNDAAFAIGRRVRAGSVAQNGMNADFELPFGGFKCSGVGREGGAAGLKSYTETKIILLQDATATGQPLFG</sequence>
<proteinExistence type="inferred from homology"/>
<reference evidence="7" key="1">
    <citation type="submission" date="2019-06" db="EMBL/GenBank/DDBJ databases">
        <title>The complete genome of Emcibacter congregatus ZYLT.</title>
        <authorList>
            <person name="Zhao Z."/>
        </authorList>
    </citation>
    <scope>NUCLEOTIDE SEQUENCE [LARGE SCALE GENOMIC DNA]</scope>
    <source>
        <strain evidence="7">MCCC 1A06723</strain>
    </source>
</reference>
<dbReference type="Gene3D" id="3.40.309.10">
    <property type="entry name" value="Aldehyde Dehydrogenase, Chain A, domain 2"/>
    <property type="match status" value="1"/>
</dbReference>
<accession>A0A501PIU4</accession>
<evidence type="ECO:0000259" key="5">
    <source>
        <dbReference type="Pfam" id="PF00171"/>
    </source>
</evidence>
<dbReference type="Gene3D" id="3.40.605.10">
    <property type="entry name" value="Aldehyde Dehydrogenase, Chain A, domain 1"/>
    <property type="match status" value="1"/>
</dbReference>
<evidence type="ECO:0000256" key="2">
    <source>
        <dbReference type="ARBA" id="ARBA00023002"/>
    </source>
</evidence>
<keyword evidence="7" id="KW-1185">Reference proteome</keyword>
<dbReference type="FunFam" id="3.40.605.10:FF:000007">
    <property type="entry name" value="NAD/NADP-dependent betaine aldehyde dehydrogenase"/>
    <property type="match status" value="1"/>
</dbReference>
<dbReference type="Pfam" id="PF00171">
    <property type="entry name" value="Aldedh"/>
    <property type="match status" value="1"/>
</dbReference>
<dbReference type="GO" id="GO:0016620">
    <property type="term" value="F:oxidoreductase activity, acting on the aldehyde or oxo group of donors, NAD or NADP as acceptor"/>
    <property type="evidence" value="ECO:0007669"/>
    <property type="project" value="InterPro"/>
</dbReference>
<dbReference type="InterPro" id="IPR029510">
    <property type="entry name" value="Ald_DH_CS_GLU"/>
</dbReference>
<dbReference type="SUPFAM" id="SSF53720">
    <property type="entry name" value="ALDH-like"/>
    <property type="match status" value="1"/>
</dbReference>
<comment type="similarity">
    <text evidence="1 4">Belongs to the aldehyde dehydrogenase family.</text>
</comment>
<keyword evidence="2 4" id="KW-0560">Oxidoreductase</keyword>
<dbReference type="PANTHER" id="PTHR42804:SF1">
    <property type="entry name" value="ALDEHYDE DEHYDROGENASE-RELATED"/>
    <property type="match status" value="1"/>
</dbReference>
<comment type="caution">
    <text evidence="6">The sequence shown here is derived from an EMBL/GenBank/DDBJ whole genome shotgun (WGS) entry which is preliminary data.</text>
</comment>
<organism evidence="6 7">
    <name type="scientific">Emcibacter nanhaiensis</name>
    <dbReference type="NCBI Taxonomy" id="1505037"/>
    <lineage>
        <taxon>Bacteria</taxon>
        <taxon>Pseudomonadati</taxon>
        <taxon>Pseudomonadota</taxon>
        <taxon>Alphaproteobacteria</taxon>
        <taxon>Emcibacterales</taxon>
        <taxon>Emcibacteraceae</taxon>
        <taxon>Emcibacter</taxon>
    </lineage>
</organism>
<dbReference type="Proteomes" id="UP000319148">
    <property type="component" value="Unassembled WGS sequence"/>
</dbReference>